<organism evidence="8 9">
    <name type="scientific">Starmerella bacillaris</name>
    <name type="common">Yeast</name>
    <name type="synonym">Candida zemplinina</name>
    <dbReference type="NCBI Taxonomy" id="1247836"/>
    <lineage>
        <taxon>Eukaryota</taxon>
        <taxon>Fungi</taxon>
        <taxon>Dikarya</taxon>
        <taxon>Ascomycota</taxon>
        <taxon>Saccharomycotina</taxon>
        <taxon>Dipodascomycetes</taxon>
        <taxon>Dipodascales</taxon>
        <taxon>Trichomonascaceae</taxon>
        <taxon>Starmerella</taxon>
    </lineage>
</organism>
<comment type="similarity">
    <text evidence="2 6">Belongs to the clathrin light chain family.</text>
</comment>
<gene>
    <name evidence="8" type="ORF">DASB73_029610</name>
</gene>
<evidence type="ECO:0000256" key="3">
    <source>
        <dbReference type="ARBA" id="ARBA00023136"/>
    </source>
</evidence>
<evidence type="ECO:0000256" key="1">
    <source>
        <dbReference type="ARBA" id="ARBA00004180"/>
    </source>
</evidence>
<comment type="function">
    <text evidence="6">Clathrin is the major protein of the polyhedral coat of coated pits and vesicles.</text>
</comment>
<keyword evidence="3 6" id="KW-0472">Membrane</keyword>
<dbReference type="Pfam" id="PF01086">
    <property type="entry name" value="Clathrin_lg_ch"/>
    <property type="match status" value="1"/>
</dbReference>
<feature type="compositionally biased region" description="Polar residues" evidence="7">
    <location>
        <begin position="91"/>
        <end position="100"/>
    </location>
</feature>
<comment type="caution">
    <text evidence="8">The sequence shown here is derived from an EMBL/GenBank/DDBJ whole genome shotgun (WGS) entry which is preliminary data.</text>
</comment>
<dbReference type="InterPro" id="IPR000996">
    <property type="entry name" value="Clathrin_L-chain"/>
</dbReference>
<sequence length="239" mass="26301">MSEFPEIQGFETPTDAELAALSEKDLASREKELLGAEGAAEFGNDDDFADSAFIGATEIVSNGAEDSTEGTQEIPTDDFNTSNADEEPVTPNVSSLNFGSQPGAGPSAYVPQDVDLRESEFLKDWEVKRDLEIERRDKVSKEIFEDNQEKAHKAIDDFYENYNSKKEKEIAEVRETAAEFEKKRDADSSSQGTTWSIAARLIEGLGSPVEGIEPADKKRFYELIETLKNDPKAPGAAGY</sequence>
<keyword evidence="4 6" id="KW-0168">Coated pit</keyword>
<dbReference type="GO" id="GO:0016192">
    <property type="term" value="P:vesicle-mediated transport"/>
    <property type="evidence" value="ECO:0007669"/>
    <property type="project" value="InterPro"/>
</dbReference>
<proteinExistence type="inferred from homology"/>
<evidence type="ECO:0000256" key="7">
    <source>
        <dbReference type="SAM" id="MobiDB-lite"/>
    </source>
</evidence>
<dbReference type="EMBL" id="BTGC01000008">
    <property type="protein sequence ID" value="GMM51998.1"/>
    <property type="molecule type" value="Genomic_DNA"/>
</dbReference>
<reference evidence="8 9" key="1">
    <citation type="journal article" date="2023" name="Elife">
        <title>Identification of key yeast species and microbe-microbe interactions impacting larval growth of Drosophila in the wild.</title>
        <authorList>
            <person name="Mure A."/>
            <person name="Sugiura Y."/>
            <person name="Maeda R."/>
            <person name="Honda K."/>
            <person name="Sakurai N."/>
            <person name="Takahashi Y."/>
            <person name="Watada M."/>
            <person name="Katoh T."/>
            <person name="Gotoh A."/>
            <person name="Gotoh Y."/>
            <person name="Taniguchi I."/>
            <person name="Nakamura K."/>
            <person name="Hayashi T."/>
            <person name="Katayama T."/>
            <person name="Uemura T."/>
            <person name="Hattori Y."/>
        </authorList>
    </citation>
    <scope>NUCLEOTIDE SEQUENCE [LARGE SCALE GENOMIC DNA]</scope>
    <source>
        <strain evidence="8 9">SB-73</strain>
    </source>
</reference>
<evidence type="ECO:0000256" key="2">
    <source>
        <dbReference type="ARBA" id="ARBA00005263"/>
    </source>
</evidence>
<evidence type="ECO:0000313" key="8">
    <source>
        <dbReference type="EMBL" id="GMM51998.1"/>
    </source>
</evidence>
<dbReference type="GO" id="GO:0006886">
    <property type="term" value="P:intracellular protein transport"/>
    <property type="evidence" value="ECO:0007669"/>
    <property type="project" value="InterPro"/>
</dbReference>
<keyword evidence="5 6" id="KW-0968">Cytoplasmic vesicle</keyword>
<dbReference type="Proteomes" id="UP001362899">
    <property type="component" value="Unassembled WGS sequence"/>
</dbReference>
<feature type="region of interest" description="Disordered" evidence="7">
    <location>
        <begin position="59"/>
        <end position="112"/>
    </location>
</feature>
<dbReference type="GO" id="GO:0030130">
    <property type="term" value="C:clathrin coat of trans-Golgi network vesicle"/>
    <property type="evidence" value="ECO:0007669"/>
    <property type="project" value="InterPro"/>
</dbReference>
<dbReference type="GO" id="GO:0030132">
    <property type="term" value="C:clathrin coat of coated pit"/>
    <property type="evidence" value="ECO:0007669"/>
    <property type="project" value="InterPro"/>
</dbReference>
<dbReference type="AlphaFoldDB" id="A0AAV5RLD5"/>
<evidence type="ECO:0000256" key="6">
    <source>
        <dbReference type="RuleBase" id="RU363137"/>
    </source>
</evidence>
<comment type="subcellular location">
    <subcellularLocation>
        <location evidence="1 6">Cytoplasmic vesicle membrane</location>
        <topology evidence="1 6">Peripheral membrane protein</topology>
        <orientation evidence="1 6">Cytoplasmic side</orientation>
    </subcellularLocation>
    <subcellularLocation>
        <location evidence="6">Membrane</location>
        <location evidence="6">Coated pit</location>
        <topology evidence="6">Peripheral membrane protein</topology>
        <orientation evidence="6">Cytoplasmic side</orientation>
    </subcellularLocation>
    <text evidence="6">Cytoplasmic face of coated pits and vesicles.</text>
</comment>
<evidence type="ECO:0000256" key="5">
    <source>
        <dbReference type="ARBA" id="ARBA00023329"/>
    </source>
</evidence>
<dbReference type="GO" id="GO:0005198">
    <property type="term" value="F:structural molecule activity"/>
    <property type="evidence" value="ECO:0007669"/>
    <property type="project" value="InterPro"/>
</dbReference>
<feature type="compositionally biased region" description="Polar residues" evidence="7">
    <location>
        <begin position="69"/>
        <end position="83"/>
    </location>
</feature>
<accession>A0AAV5RLD5</accession>
<name>A0AAV5RLD5_STABA</name>
<evidence type="ECO:0000313" key="9">
    <source>
        <dbReference type="Proteomes" id="UP001362899"/>
    </source>
</evidence>
<protein>
    <recommendedName>
        <fullName evidence="6">Clathrin light chain</fullName>
    </recommendedName>
</protein>
<evidence type="ECO:0000256" key="4">
    <source>
        <dbReference type="ARBA" id="ARBA00023176"/>
    </source>
</evidence>
<keyword evidence="9" id="KW-1185">Reference proteome</keyword>